<sequence>MISSVTKKAFHQLLQEAVDNKGRSMPNLTVSKSVEELSIKLSGSFKKS</sequence>
<name>A0A3T0KYC3_9BACI</name>
<reference evidence="1 2" key="1">
    <citation type="submission" date="2018-01" db="EMBL/GenBank/DDBJ databases">
        <title>Bacillus asahii Genome sequencing and assembly.</title>
        <authorList>
            <person name="Jiang H."/>
            <person name="Feng Y."/>
            <person name="Zhao F."/>
            <person name="Lin X."/>
        </authorList>
    </citation>
    <scope>NUCLEOTIDE SEQUENCE [LARGE SCALE GENOMIC DNA]</scope>
    <source>
        <strain evidence="1 2">OM18</strain>
    </source>
</reference>
<dbReference type="RefSeq" id="WP_164853313.1">
    <property type="nucleotide sequence ID" value="NZ_CP026095.1"/>
</dbReference>
<evidence type="ECO:0000313" key="2">
    <source>
        <dbReference type="Proteomes" id="UP000283095"/>
    </source>
</evidence>
<accession>A0A3T0KYC3</accession>
<dbReference type="Proteomes" id="UP000283095">
    <property type="component" value="Chromosome"/>
</dbReference>
<proteinExistence type="predicted"/>
<organism evidence="1 2">
    <name type="scientific">Peribacillus asahii</name>
    <dbReference type="NCBI Taxonomy" id="228899"/>
    <lineage>
        <taxon>Bacteria</taxon>
        <taxon>Bacillati</taxon>
        <taxon>Bacillota</taxon>
        <taxon>Bacilli</taxon>
        <taxon>Bacillales</taxon>
        <taxon>Bacillaceae</taxon>
        <taxon>Peribacillus</taxon>
    </lineage>
</organism>
<dbReference type="AlphaFoldDB" id="A0A3T0KYC3"/>
<dbReference type="KEGG" id="pasa:BAOM_4749"/>
<protein>
    <submittedName>
        <fullName evidence="1">Uncharacterized protein</fullName>
    </submittedName>
</protein>
<dbReference type="EMBL" id="CP026095">
    <property type="protein sequence ID" value="AZV45327.1"/>
    <property type="molecule type" value="Genomic_DNA"/>
</dbReference>
<gene>
    <name evidence="1" type="ORF">BAOM_4749</name>
</gene>
<evidence type="ECO:0000313" key="1">
    <source>
        <dbReference type="EMBL" id="AZV45327.1"/>
    </source>
</evidence>